<keyword evidence="4" id="KW-0808">Transferase</keyword>
<evidence type="ECO:0000313" key="9">
    <source>
        <dbReference type="EMBL" id="USJ27988.1"/>
    </source>
</evidence>
<accession>A0A9Q8YFI4</accession>
<dbReference type="InterPro" id="IPR023465">
    <property type="entry name" value="Riboflavin_kinase_dom_sf"/>
</dbReference>
<evidence type="ECO:0000259" key="8">
    <source>
        <dbReference type="SMART" id="SM00904"/>
    </source>
</evidence>
<evidence type="ECO:0000313" key="10">
    <source>
        <dbReference type="Proteomes" id="UP001055460"/>
    </source>
</evidence>
<dbReference type="InterPro" id="IPR015865">
    <property type="entry name" value="Riboflavin_kinase_bac/euk"/>
</dbReference>
<dbReference type="InterPro" id="IPR023468">
    <property type="entry name" value="Riboflavin_kinase"/>
</dbReference>
<dbReference type="EC" id="2.7.1.26" evidence="1"/>
<dbReference type="GO" id="GO:0005524">
    <property type="term" value="F:ATP binding"/>
    <property type="evidence" value="ECO:0007669"/>
    <property type="project" value="UniProtKB-KW"/>
</dbReference>
<dbReference type="Gene3D" id="2.40.30.30">
    <property type="entry name" value="Riboflavin kinase-like"/>
    <property type="match status" value="1"/>
</dbReference>
<dbReference type="GO" id="GO:0008531">
    <property type="term" value="F:riboflavin kinase activity"/>
    <property type="evidence" value="ECO:0007669"/>
    <property type="project" value="UniProtKB-EC"/>
</dbReference>
<dbReference type="SMART" id="SM00904">
    <property type="entry name" value="Flavokinase"/>
    <property type="match status" value="1"/>
</dbReference>
<evidence type="ECO:0000256" key="3">
    <source>
        <dbReference type="ARBA" id="ARBA00022643"/>
    </source>
</evidence>
<evidence type="ECO:0000256" key="6">
    <source>
        <dbReference type="ARBA" id="ARBA00022840"/>
    </source>
</evidence>
<proteinExistence type="predicted"/>
<geneLocation type="plasmid" evidence="9 10">
    <name>pB</name>
</geneLocation>
<dbReference type="SUPFAM" id="SSF82114">
    <property type="entry name" value="Riboflavin kinase-like"/>
    <property type="match status" value="1"/>
</dbReference>
<dbReference type="Pfam" id="PF01687">
    <property type="entry name" value="Flavokinase"/>
    <property type="match status" value="1"/>
</dbReference>
<evidence type="ECO:0000256" key="5">
    <source>
        <dbReference type="ARBA" id="ARBA00022741"/>
    </source>
</evidence>
<comment type="catalytic activity">
    <reaction evidence="7">
        <text>riboflavin + ATP = FMN + ADP + H(+)</text>
        <dbReference type="Rhea" id="RHEA:14357"/>
        <dbReference type="ChEBI" id="CHEBI:15378"/>
        <dbReference type="ChEBI" id="CHEBI:30616"/>
        <dbReference type="ChEBI" id="CHEBI:57986"/>
        <dbReference type="ChEBI" id="CHEBI:58210"/>
        <dbReference type="ChEBI" id="CHEBI:456216"/>
        <dbReference type="EC" id="2.7.1.26"/>
    </reaction>
</comment>
<dbReference type="GO" id="GO:0009231">
    <property type="term" value="P:riboflavin biosynthetic process"/>
    <property type="evidence" value="ECO:0007669"/>
    <property type="project" value="InterPro"/>
</dbReference>
<sequence length="170" mass="18583">MRANEHIEVSADHTSDIPFWQYRPATPVPPKRFKTVSGVVVPGAQLGRTIGFPTANMVLDQHVELDAGIYAVRFTRASGECHGGVASFGRRPTVVENGELILETYVLDFADDLYGETCSVRFIKFLRSELRFDGLEPMIEQIRKDVVLARGVLATENPSGTVGMSGEGGT</sequence>
<protein>
    <recommendedName>
        <fullName evidence="1">riboflavin kinase</fullName>
        <ecNumber evidence="1">2.7.1.26</ecNumber>
    </recommendedName>
</protein>
<dbReference type="EMBL" id="CP098809">
    <property type="protein sequence ID" value="USJ27988.1"/>
    <property type="molecule type" value="Genomic_DNA"/>
</dbReference>
<dbReference type="AlphaFoldDB" id="A0A9Q8YFI4"/>
<dbReference type="PANTHER" id="PTHR22749">
    <property type="entry name" value="RIBOFLAVIN KINASE/FMN ADENYLYLTRANSFERASE"/>
    <property type="match status" value="1"/>
</dbReference>
<keyword evidence="6" id="KW-0067">ATP-binding</keyword>
<dbReference type="Proteomes" id="UP001055460">
    <property type="component" value="Plasmid pB"/>
</dbReference>
<evidence type="ECO:0000256" key="7">
    <source>
        <dbReference type="ARBA" id="ARBA00047880"/>
    </source>
</evidence>
<dbReference type="PANTHER" id="PTHR22749:SF6">
    <property type="entry name" value="RIBOFLAVIN KINASE"/>
    <property type="match status" value="1"/>
</dbReference>
<dbReference type="RefSeq" id="WP_252161340.1">
    <property type="nucleotide sequence ID" value="NZ_CP098809.1"/>
</dbReference>
<evidence type="ECO:0000256" key="4">
    <source>
        <dbReference type="ARBA" id="ARBA00022679"/>
    </source>
</evidence>
<evidence type="ECO:0000256" key="2">
    <source>
        <dbReference type="ARBA" id="ARBA00022630"/>
    </source>
</evidence>
<keyword evidence="5" id="KW-0547">Nucleotide-binding</keyword>
<reference evidence="9" key="1">
    <citation type="submission" date="2022-06" db="EMBL/GenBank/DDBJ databases">
        <title>Physiological and biochemical characterization and genomic elucidation of a strain of the genus Ensifer adhaerens M8 that combines arsenic oxidation and chromium reduction.</title>
        <authorList>
            <person name="Li X."/>
            <person name="Yu c."/>
        </authorList>
    </citation>
    <scope>NUCLEOTIDE SEQUENCE</scope>
    <source>
        <strain evidence="9">M8</strain>
        <plasmid evidence="9">pB</plasmid>
    </source>
</reference>
<keyword evidence="3" id="KW-0288">FMN</keyword>
<dbReference type="GO" id="GO:0009398">
    <property type="term" value="P:FMN biosynthetic process"/>
    <property type="evidence" value="ECO:0007669"/>
    <property type="project" value="TreeGrafter"/>
</dbReference>
<name>A0A9Q8YFI4_ENSAD</name>
<keyword evidence="9" id="KW-0418">Kinase</keyword>
<keyword evidence="9" id="KW-0614">Plasmid</keyword>
<organism evidence="9 10">
    <name type="scientific">Ensifer adhaerens</name>
    <name type="common">Sinorhizobium morelense</name>
    <dbReference type="NCBI Taxonomy" id="106592"/>
    <lineage>
        <taxon>Bacteria</taxon>
        <taxon>Pseudomonadati</taxon>
        <taxon>Pseudomonadota</taxon>
        <taxon>Alphaproteobacteria</taxon>
        <taxon>Hyphomicrobiales</taxon>
        <taxon>Rhizobiaceae</taxon>
        <taxon>Sinorhizobium/Ensifer group</taxon>
        <taxon>Ensifer</taxon>
    </lineage>
</organism>
<gene>
    <name evidence="9" type="ORF">NE863_29415</name>
</gene>
<evidence type="ECO:0000256" key="1">
    <source>
        <dbReference type="ARBA" id="ARBA00012105"/>
    </source>
</evidence>
<feature type="domain" description="Riboflavin kinase" evidence="8">
    <location>
        <begin position="33"/>
        <end position="154"/>
    </location>
</feature>
<keyword evidence="2" id="KW-0285">Flavoprotein</keyword>